<comment type="caution">
    <text evidence="2">The sequence shown here is derived from an EMBL/GenBank/DDBJ whole genome shotgun (WGS) entry which is preliminary data.</text>
</comment>
<dbReference type="InterPro" id="IPR029068">
    <property type="entry name" value="Glyas_Bleomycin-R_OHBP_Dase"/>
</dbReference>
<proteinExistence type="predicted"/>
<dbReference type="PANTHER" id="PTHR36437:SF2">
    <property type="entry name" value="GLYOXALASE_BLEOMYCIN RESISTANCE PROTEIN_DIOXYGENASE"/>
    <property type="match status" value="1"/>
</dbReference>
<reference evidence="2 3" key="1">
    <citation type="journal article" date="2018" name="Nat. Biotechnol.">
        <title>A standardized bacterial taxonomy based on genome phylogeny substantially revises the tree of life.</title>
        <authorList>
            <person name="Parks D.H."/>
            <person name="Chuvochina M."/>
            <person name="Waite D.W."/>
            <person name="Rinke C."/>
            <person name="Skarshewski A."/>
            <person name="Chaumeil P.A."/>
            <person name="Hugenholtz P."/>
        </authorList>
    </citation>
    <scope>NUCLEOTIDE SEQUENCE [LARGE SCALE GENOMIC DNA]</scope>
    <source>
        <strain evidence="2">UBA8844</strain>
    </source>
</reference>
<dbReference type="EMBL" id="DPIY01000010">
    <property type="protein sequence ID" value="HCT58285.1"/>
    <property type="molecule type" value="Genomic_DNA"/>
</dbReference>
<evidence type="ECO:0000259" key="1">
    <source>
        <dbReference type="PROSITE" id="PS51819"/>
    </source>
</evidence>
<dbReference type="InterPro" id="IPR037523">
    <property type="entry name" value="VOC_core"/>
</dbReference>
<dbReference type="Gene3D" id="3.10.180.10">
    <property type="entry name" value="2,3-Dihydroxybiphenyl 1,2-Dioxygenase, domain 1"/>
    <property type="match status" value="1"/>
</dbReference>
<dbReference type="Pfam" id="PF00903">
    <property type="entry name" value="Glyoxalase"/>
    <property type="match status" value="1"/>
</dbReference>
<protein>
    <submittedName>
        <fullName evidence="2">Glyoxalase</fullName>
    </submittedName>
</protein>
<dbReference type="SUPFAM" id="SSF54593">
    <property type="entry name" value="Glyoxalase/Bleomycin resistance protein/Dihydroxybiphenyl dioxygenase"/>
    <property type="match status" value="1"/>
</dbReference>
<dbReference type="InterPro" id="IPR004360">
    <property type="entry name" value="Glyas_Fos-R_dOase_dom"/>
</dbReference>
<dbReference type="AlphaFoldDB" id="A0A3D4VAZ0"/>
<gene>
    <name evidence="2" type="ORF">DGD08_13865</name>
</gene>
<accession>A0A3D4VAZ0</accession>
<evidence type="ECO:0000313" key="3">
    <source>
        <dbReference type="Proteomes" id="UP000264071"/>
    </source>
</evidence>
<evidence type="ECO:0000313" key="2">
    <source>
        <dbReference type="EMBL" id="HCT58285.1"/>
    </source>
</evidence>
<sequence>MIKRVKFISIPVHDQDRALAFYTEKLGFKVVTDAPMGPGMRWIELRIPRAETGVVLFTAPGQEQWIGQFMNLSFECEDVVATAAALKAAGVELVQEAKVESWGTSAIFRDSEGNQFVLSTG</sequence>
<dbReference type="Proteomes" id="UP000264071">
    <property type="component" value="Unassembled WGS sequence"/>
</dbReference>
<organism evidence="2 3">
    <name type="scientific">Gemmatimonas aurantiaca</name>
    <dbReference type="NCBI Taxonomy" id="173480"/>
    <lineage>
        <taxon>Bacteria</taxon>
        <taxon>Pseudomonadati</taxon>
        <taxon>Gemmatimonadota</taxon>
        <taxon>Gemmatimonadia</taxon>
        <taxon>Gemmatimonadales</taxon>
        <taxon>Gemmatimonadaceae</taxon>
        <taxon>Gemmatimonas</taxon>
    </lineage>
</organism>
<feature type="domain" description="VOC" evidence="1">
    <location>
        <begin position="4"/>
        <end position="121"/>
    </location>
</feature>
<dbReference type="OMA" id="DNSGNWL"/>
<dbReference type="PANTHER" id="PTHR36437">
    <property type="entry name" value="GLYOXALASE/BLEOMYCIN RESISTANCE PROTEIN/DIOXYGENASE"/>
    <property type="match status" value="1"/>
</dbReference>
<dbReference type="PROSITE" id="PS51819">
    <property type="entry name" value="VOC"/>
    <property type="match status" value="1"/>
</dbReference>
<name>A0A3D4VAZ0_9BACT</name>